<reference evidence="2" key="1">
    <citation type="submission" date="2020-11" db="EMBL/GenBank/DDBJ databases">
        <authorList>
            <consortium name="DOE Joint Genome Institute"/>
            <person name="Ahrendt S."/>
            <person name="Riley R."/>
            <person name="Andreopoulos W."/>
            <person name="LaButti K."/>
            <person name="Pangilinan J."/>
            <person name="Ruiz-duenas F.J."/>
            <person name="Barrasa J.M."/>
            <person name="Sanchez-Garcia M."/>
            <person name="Camarero S."/>
            <person name="Miyauchi S."/>
            <person name="Serrano A."/>
            <person name="Linde D."/>
            <person name="Babiker R."/>
            <person name="Drula E."/>
            <person name="Ayuso-Fernandez I."/>
            <person name="Pacheco R."/>
            <person name="Padilla G."/>
            <person name="Ferreira P."/>
            <person name="Barriuso J."/>
            <person name="Kellner H."/>
            <person name="Castanera R."/>
            <person name="Alfaro M."/>
            <person name="Ramirez L."/>
            <person name="Pisabarro A.G."/>
            <person name="Kuo A."/>
            <person name="Tritt A."/>
            <person name="Lipzen A."/>
            <person name="He G."/>
            <person name="Yan M."/>
            <person name="Ng V."/>
            <person name="Cullen D."/>
            <person name="Martin F."/>
            <person name="Rosso M.-N."/>
            <person name="Henrissat B."/>
            <person name="Hibbett D."/>
            <person name="Martinez A.T."/>
            <person name="Grigoriev I.V."/>
        </authorList>
    </citation>
    <scope>NUCLEOTIDE SEQUENCE</scope>
    <source>
        <strain evidence="2">AH 44721</strain>
    </source>
</reference>
<feature type="region of interest" description="Disordered" evidence="1">
    <location>
        <begin position="778"/>
        <end position="797"/>
    </location>
</feature>
<feature type="compositionally biased region" description="Polar residues" evidence="1">
    <location>
        <begin position="27"/>
        <end position="36"/>
    </location>
</feature>
<dbReference type="AlphaFoldDB" id="A0A9P5NMP6"/>
<feature type="compositionally biased region" description="Low complexity" evidence="1">
    <location>
        <begin position="749"/>
        <end position="765"/>
    </location>
</feature>
<feature type="compositionally biased region" description="Polar residues" evidence="1">
    <location>
        <begin position="155"/>
        <end position="170"/>
    </location>
</feature>
<dbReference type="OrthoDB" id="3271284at2759"/>
<comment type="caution">
    <text evidence="2">The sequence shown here is derived from an EMBL/GenBank/DDBJ whole genome shotgun (WGS) entry which is preliminary data.</text>
</comment>
<feature type="compositionally biased region" description="Low complexity" evidence="1">
    <location>
        <begin position="491"/>
        <end position="501"/>
    </location>
</feature>
<name>A0A9P5NMP6_GYMJU</name>
<keyword evidence="3" id="KW-1185">Reference proteome</keyword>
<evidence type="ECO:0000313" key="3">
    <source>
        <dbReference type="Proteomes" id="UP000724874"/>
    </source>
</evidence>
<proteinExistence type="predicted"/>
<feature type="compositionally biased region" description="Polar residues" evidence="1">
    <location>
        <begin position="730"/>
        <end position="742"/>
    </location>
</feature>
<feature type="region of interest" description="Disordered" evidence="1">
    <location>
        <begin position="675"/>
        <end position="773"/>
    </location>
</feature>
<gene>
    <name evidence="2" type="ORF">CPB84DRAFT_1746642</name>
</gene>
<sequence>MSDTASIRSRASAMLNRPQIVPMGPRTRQSSRTSMRASHIPEDVMTPQSTSLDLPEFGGQSSTSSPASMSPSSSRHKSLPQLAEVLEEPTSPDVAPAYEQREEEPAEEVSVIFSSQVTEEPMQLVARHEPLESPASPYAHLDLPSDPPTPAQFDPSYSVQPPSQPATLAPTNADAPVPLPLDSAAPVKIIPVNVSVPKFTPPAAIKFESAPVEYKALSYEAALWTIDSAELQGMVSRAIRSSASTSFIRLLSEENIDKVLPVELERLDTLKAVTQSKYRFLVQRRTMLFQALNSTSLSQQKDGEDGVSVVSRLTLQLADTVAECDKNLEHVLQISDQISQINKLIEVHWSSSLSIALRKLNGSYARRVSDLGAAKERITQLEAELGDAWKEAERLAKELDEYETALVADDVEAVIETAEIVTVPKTTPPAHQRRSSIPLTPTLLAFAPSPSTTPMGPLSPVSPPSHSNYVFLPVHLKAKETDVEDVPDTVSIKSTRSTRSTKSAKSHRSQWSESNTHSAGIQAAKTRSHRRSQSSLRLNIGHSRKQSNGRARTPYEEHPPVPELPIQFSVFNTITSAGSANASSILLHSTDCHAAPHRPHRRANSFDSVITSASRITTAQAQTYRGKAAAADDLYVRMQKQYLHQLGLVPSEDIQVMPRTQPTTAHTFASMYEKEGFMTPRPPPKDPSKKGIPSMWMNVDAPKPTSNQAQPTAEPSSSSPISVVPSSPSHTLPPQSPISFGSGSEAAPSSYSSSTTNRRSSTTRNTYDKIRGLTKRYSVSLPLLFTSQPRSTSRRSG</sequence>
<organism evidence="2 3">
    <name type="scientific">Gymnopilus junonius</name>
    <name type="common">Spectacular rustgill mushroom</name>
    <name type="synonym">Gymnopilus spectabilis subsp. junonius</name>
    <dbReference type="NCBI Taxonomy" id="109634"/>
    <lineage>
        <taxon>Eukaryota</taxon>
        <taxon>Fungi</taxon>
        <taxon>Dikarya</taxon>
        <taxon>Basidiomycota</taxon>
        <taxon>Agaricomycotina</taxon>
        <taxon>Agaricomycetes</taxon>
        <taxon>Agaricomycetidae</taxon>
        <taxon>Agaricales</taxon>
        <taxon>Agaricineae</taxon>
        <taxon>Hymenogastraceae</taxon>
        <taxon>Gymnopilus</taxon>
    </lineage>
</organism>
<feature type="compositionally biased region" description="Polar residues" evidence="1">
    <location>
        <begin position="704"/>
        <end position="714"/>
    </location>
</feature>
<feature type="compositionally biased region" description="Low complexity" evidence="1">
    <location>
        <begin position="715"/>
        <end position="729"/>
    </location>
</feature>
<accession>A0A9P5NMP6</accession>
<feature type="region of interest" description="Disordered" evidence="1">
    <location>
        <begin position="134"/>
        <end position="171"/>
    </location>
</feature>
<evidence type="ECO:0000313" key="2">
    <source>
        <dbReference type="EMBL" id="KAF8902356.1"/>
    </source>
</evidence>
<feature type="region of interest" description="Disordered" evidence="1">
    <location>
        <begin position="482"/>
        <end position="561"/>
    </location>
</feature>
<feature type="region of interest" description="Disordered" evidence="1">
    <location>
        <begin position="1"/>
        <end position="110"/>
    </location>
</feature>
<dbReference type="Proteomes" id="UP000724874">
    <property type="component" value="Unassembled WGS sequence"/>
</dbReference>
<feature type="compositionally biased region" description="Low complexity" evidence="1">
    <location>
        <begin position="61"/>
        <end position="73"/>
    </location>
</feature>
<protein>
    <submittedName>
        <fullName evidence="2">Uncharacterized protein</fullName>
    </submittedName>
</protein>
<evidence type="ECO:0000256" key="1">
    <source>
        <dbReference type="SAM" id="MobiDB-lite"/>
    </source>
</evidence>
<dbReference type="EMBL" id="JADNYJ010000036">
    <property type="protein sequence ID" value="KAF8902356.1"/>
    <property type="molecule type" value="Genomic_DNA"/>
</dbReference>